<protein>
    <submittedName>
        <fullName evidence="3">Membrane protein</fullName>
    </submittedName>
</protein>
<accession>A0A0B0DGA3</accession>
<keyword evidence="2" id="KW-0472">Membrane</keyword>
<feature type="transmembrane region" description="Helical" evidence="2">
    <location>
        <begin position="324"/>
        <end position="345"/>
    </location>
</feature>
<feature type="region of interest" description="Disordered" evidence="1">
    <location>
        <begin position="379"/>
        <end position="398"/>
    </location>
</feature>
<dbReference type="eggNOG" id="COG3949">
    <property type="taxonomic scope" value="Bacteria"/>
</dbReference>
<feature type="transmembrane region" description="Helical" evidence="2">
    <location>
        <begin position="299"/>
        <end position="318"/>
    </location>
</feature>
<reference evidence="3 4" key="1">
    <citation type="submission" date="2014-09" db="EMBL/GenBank/DDBJ databases">
        <title>High-quality draft genome sequence of Kocuria marina SO9-6, an actinobacterium isolated from a copper mine.</title>
        <authorList>
            <person name="Castro D.B."/>
            <person name="Pereira L.B."/>
            <person name="Silva M.V."/>
            <person name="Silva B.P."/>
            <person name="Zanardi B.R."/>
            <person name="Carlos C."/>
            <person name="Belgini D.R."/>
            <person name="Limache E.G."/>
            <person name="Lacerda G.V."/>
            <person name="Nery M.B."/>
            <person name="Gomes M.B."/>
            <person name="Souza S."/>
            <person name="Silva T.M."/>
            <person name="Rodrigues V.D."/>
            <person name="Paulino L.C."/>
            <person name="Vicentini R."/>
            <person name="Ferraz L.F."/>
            <person name="Ottoboni L.M."/>
        </authorList>
    </citation>
    <scope>NUCLEOTIDE SEQUENCE [LARGE SCALE GENOMIC DNA]</scope>
    <source>
        <strain evidence="3 4">SO9-6</strain>
    </source>
</reference>
<feature type="transmembrane region" description="Helical" evidence="2">
    <location>
        <begin position="114"/>
        <end position="134"/>
    </location>
</feature>
<organism evidence="3 4">
    <name type="scientific">Kocuria marina</name>
    <dbReference type="NCBI Taxonomy" id="223184"/>
    <lineage>
        <taxon>Bacteria</taxon>
        <taxon>Bacillati</taxon>
        <taxon>Actinomycetota</taxon>
        <taxon>Actinomycetes</taxon>
        <taxon>Micrococcales</taxon>
        <taxon>Micrococcaceae</taxon>
        <taxon>Kocuria</taxon>
    </lineage>
</organism>
<dbReference type="PANTHER" id="PTHR37814:SF1">
    <property type="entry name" value="MEMBRANE PROTEIN"/>
    <property type="match status" value="1"/>
</dbReference>
<dbReference type="PANTHER" id="PTHR37814">
    <property type="entry name" value="CONSERVED MEMBRANE PROTEIN"/>
    <property type="match status" value="1"/>
</dbReference>
<feature type="compositionally biased region" description="Basic and acidic residues" evidence="1">
    <location>
        <begin position="379"/>
        <end position="391"/>
    </location>
</feature>
<dbReference type="STRING" id="223184.AS25_01885"/>
<feature type="transmembrane region" description="Helical" evidence="2">
    <location>
        <begin position="219"/>
        <end position="243"/>
    </location>
</feature>
<feature type="transmembrane region" description="Helical" evidence="2">
    <location>
        <begin position="141"/>
        <end position="161"/>
    </location>
</feature>
<evidence type="ECO:0000256" key="1">
    <source>
        <dbReference type="SAM" id="MobiDB-lite"/>
    </source>
</evidence>
<proteinExistence type="predicted"/>
<feature type="transmembrane region" description="Helical" evidence="2">
    <location>
        <begin position="185"/>
        <end position="207"/>
    </location>
</feature>
<dbReference type="AlphaFoldDB" id="A0A0B0DGA3"/>
<feature type="transmembrane region" description="Helical" evidence="2">
    <location>
        <begin position="87"/>
        <end position="108"/>
    </location>
</feature>
<feature type="transmembrane region" description="Helical" evidence="2">
    <location>
        <begin position="35"/>
        <end position="66"/>
    </location>
</feature>
<keyword evidence="2" id="KW-1133">Transmembrane helix</keyword>
<keyword evidence="2" id="KW-0812">Transmembrane</keyword>
<evidence type="ECO:0000256" key="2">
    <source>
        <dbReference type="SAM" id="Phobius"/>
    </source>
</evidence>
<gene>
    <name evidence="3" type="ORF">AS25_01885</name>
</gene>
<dbReference type="Proteomes" id="UP000030664">
    <property type="component" value="Unassembled WGS sequence"/>
</dbReference>
<feature type="transmembrane region" description="Helical" evidence="2">
    <location>
        <begin position="263"/>
        <end position="287"/>
    </location>
</feature>
<dbReference type="InterPro" id="IPR038728">
    <property type="entry name" value="YkvI-like"/>
</dbReference>
<dbReference type="EMBL" id="JROM01000011">
    <property type="protein sequence ID" value="KHE75197.1"/>
    <property type="molecule type" value="Genomic_DNA"/>
</dbReference>
<sequence>MSAKKTLQVTLAFVGLLVGAGFATGQEVIQYFISFGVWGLAGAVVSGILMIAAGAVIIHIGSYFLADEHRRVFRSVSSPVVSRFLDIAVSLTLLAMGIVMLAGAGSTLEQQFGLPAWIGSAIMVMLVMVTGLLNVNKVTNIISAVTPAIFVAVIVAFGYTLTKLPVDLGSLHELAVQADSPVSPWWLSAINYTCMALMLGVSMSLVIGGNALNPRDAGWGGLLGGVVYTVLLAMNAFALLVNFDTVGGSEVPMLQLFQTMHPWAALGMVVVTFVMIYNTTISMFYALGRRVTVNHRHRYVPIFLGLCAVGYMVSLVGFGTLMSVVYPIIGYVGMVLVVVMLWWWFRHREDISVEAGRRNRIRALLTKRRAQDKEFSEFNEHQLRDAAHDSPADDDALTGAIDTQVQQDLADGSDDSATPSPGRG</sequence>
<evidence type="ECO:0000313" key="3">
    <source>
        <dbReference type="EMBL" id="KHE75197.1"/>
    </source>
</evidence>
<evidence type="ECO:0000313" key="4">
    <source>
        <dbReference type="Proteomes" id="UP000030664"/>
    </source>
</evidence>
<comment type="caution">
    <text evidence="3">The sequence shown here is derived from an EMBL/GenBank/DDBJ whole genome shotgun (WGS) entry which is preliminary data.</text>
</comment>
<dbReference type="RefSeq" id="WP_035960811.1">
    <property type="nucleotide sequence ID" value="NZ_JROM01000011.1"/>
</dbReference>
<name>A0A0B0DGA3_9MICC</name>